<dbReference type="InterPro" id="IPR003961">
    <property type="entry name" value="FN3_dom"/>
</dbReference>
<dbReference type="InterPro" id="IPR036116">
    <property type="entry name" value="FN3_sf"/>
</dbReference>
<comment type="caution">
    <text evidence="3">The sequence shown here is derived from an EMBL/GenBank/DDBJ whole genome shotgun (WGS) entry which is preliminary data.</text>
</comment>
<feature type="compositionally biased region" description="Basic and acidic residues" evidence="1">
    <location>
        <begin position="374"/>
        <end position="387"/>
    </location>
</feature>
<dbReference type="CDD" id="cd00063">
    <property type="entry name" value="FN3"/>
    <property type="match status" value="1"/>
</dbReference>
<dbReference type="SUPFAM" id="SSF49265">
    <property type="entry name" value="Fibronectin type III"/>
    <property type="match status" value="1"/>
</dbReference>
<keyword evidence="4" id="KW-1185">Reference proteome</keyword>
<feature type="compositionally biased region" description="Low complexity" evidence="1">
    <location>
        <begin position="170"/>
        <end position="183"/>
    </location>
</feature>
<gene>
    <name evidence="3" type="ORF">CVIRNUC_010083</name>
</gene>
<dbReference type="SUPFAM" id="SSF46565">
    <property type="entry name" value="Chaperone J-domain"/>
    <property type="match status" value="1"/>
</dbReference>
<proteinExistence type="predicted"/>
<reference evidence="3 4" key="1">
    <citation type="submission" date="2023-10" db="EMBL/GenBank/DDBJ databases">
        <authorList>
            <person name="Maclean D."/>
            <person name="Macfadyen A."/>
        </authorList>
    </citation>
    <scope>NUCLEOTIDE SEQUENCE [LARGE SCALE GENOMIC DNA]</scope>
</reference>
<dbReference type="PROSITE" id="PS50076">
    <property type="entry name" value="DNAJ_2"/>
    <property type="match status" value="1"/>
</dbReference>
<dbReference type="PANTHER" id="PTHR44743:SF10">
    <property type="entry name" value="J DOMAIN-CONTAINING PROTEIN"/>
    <property type="match status" value="1"/>
</dbReference>
<feature type="compositionally biased region" description="Pro residues" evidence="1">
    <location>
        <begin position="461"/>
        <end position="472"/>
    </location>
</feature>
<feature type="compositionally biased region" description="Low complexity" evidence="1">
    <location>
        <begin position="628"/>
        <end position="638"/>
    </location>
</feature>
<dbReference type="InterPro" id="IPR036869">
    <property type="entry name" value="J_dom_sf"/>
</dbReference>
<dbReference type="Gene3D" id="1.10.287.110">
    <property type="entry name" value="DnaJ domain"/>
    <property type="match status" value="1"/>
</dbReference>
<evidence type="ECO:0000313" key="4">
    <source>
        <dbReference type="Proteomes" id="UP001314263"/>
    </source>
</evidence>
<organism evidence="3 4">
    <name type="scientific">Coccomyxa viridis</name>
    <dbReference type="NCBI Taxonomy" id="1274662"/>
    <lineage>
        <taxon>Eukaryota</taxon>
        <taxon>Viridiplantae</taxon>
        <taxon>Chlorophyta</taxon>
        <taxon>core chlorophytes</taxon>
        <taxon>Trebouxiophyceae</taxon>
        <taxon>Trebouxiophyceae incertae sedis</taxon>
        <taxon>Coccomyxaceae</taxon>
        <taxon>Coccomyxa</taxon>
    </lineage>
</organism>
<dbReference type="InterPro" id="IPR001623">
    <property type="entry name" value="DnaJ_domain"/>
</dbReference>
<feature type="region of interest" description="Disordered" evidence="1">
    <location>
        <begin position="418"/>
        <end position="472"/>
    </location>
</feature>
<dbReference type="SMART" id="SM00271">
    <property type="entry name" value="DnaJ"/>
    <property type="match status" value="1"/>
</dbReference>
<dbReference type="Gene3D" id="2.60.40.10">
    <property type="entry name" value="Immunoglobulins"/>
    <property type="match status" value="1"/>
</dbReference>
<dbReference type="PANTHER" id="PTHR44743">
    <property type="entry name" value="PUTATIVE, EXPRESSED-RELATED"/>
    <property type="match status" value="1"/>
</dbReference>
<evidence type="ECO:0000259" key="2">
    <source>
        <dbReference type="PROSITE" id="PS50076"/>
    </source>
</evidence>
<protein>
    <recommendedName>
        <fullName evidence="2">J domain-containing protein</fullName>
    </recommendedName>
</protein>
<feature type="region of interest" description="Disordered" evidence="1">
    <location>
        <begin position="320"/>
        <end position="397"/>
    </location>
</feature>
<feature type="region of interest" description="Disordered" evidence="1">
    <location>
        <begin position="162"/>
        <end position="194"/>
    </location>
</feature>
<feature type="region of interest" description="Disordered" evidence="1">
    <location>
        <begin position="486"/>
        <end position="511"/>
    </location>
</feature>
<feature type="compositionally biased region" description="Low complexity" evidence="1">
    <location>
        <begin position="743"/>
        <end position="755"/>
    </location>
</feature>
<feature type="compositionally biased region" description="Basic and acidic residues" evidence="1">
    <location>
        <begin position="184"/>
        <end position="194"/>
    </location>
</feature>
<dbReference type="EMBL" id="CAUYUE010000015">
    <property type="protein sequence ID" value="CAK0786869.1"/>
    <property type="molecule type" value="Genomic_DNA"/>
</dbReference>
<feature type="compositionally biased region" description="Low complexity" evidence="1">
    <location>
        <begin position="388"/>
        <end position="397"/>
    </location>
</feature>
<feature type="compositionally biased region" description="Low complexity" evidence="1">
    <location>
        <begin position="766"/>
        <end position="784"/>
    </location>
</feature>
<feature type="compositionally biased region" description="Low complexity" evidence="1">
    <location>
        <begin position="595"/>
        <end position="611"/>
    </location>
</feature>
<feature type="region of interest" description="Disordered" evidence="1">
    <location>
        <begin position="577"/>
        <end position="611"/>
    </location>
</feature>
<dbReference type="AlphaFoldDB" id="A0AAV1IHR8"/>
<sequence>MKLTHYEALEVLGLEDTEDLTDAVIRKAYKRLAIKWHPDKNLGSEEESKEKFNQVHAAYTKLLAEDSDEEDADMYGNASSDEDDVAFSFFFFMMHKMHGHRVHINVPRPAPQTYSVPPYTQRSSYVPPTRWGPEVYADDDSDDSEADFYFPPEEEHEFLRQERRKREARAQQQQAQRAQVAREAAARNAEHDAKVEAARGVEQEARAAAEEVEALRRTISQLPRPTMASRSETSITLSLARLAKTSGEDKLPKQCVWELEIKDQSGGGWRTIHPASGTLSVTANPLAPGTKYIFRARAARKCPDGSLEWGKYSEESHYATAGKAPLSTPSSSGSGNLDAGKRPKKREAAVKRSNDRRPQQGSTAGSQELDEEEAHERMQAERQKDAAIKAAQARAAADYEAEVAQLNAMKLATEARINEKMKKSKQRARKKEEATTVEEAAAAGPAAAQAETEAPARELPPRPAPYRAPPVLRPYTADFSDCFGNVQRTAEHAPPDAGYSQRAAGTPDLGAYGADLGAYGADLGAYGADMSDAEMAQLVAALDESERTHKEELAARQAMKMTEAAFPSLVSKVSYDDYPTRPVTNHKAAPASPVRALAQQQRQQAPAVREQIQTPRHNCHNATAAAYQQPQLQQQQQQKTPLMSTPRPPPAQQTAQLPDPRWASSGNSPSQSPRKLPPQKPQSLRSALPPGYMPQPRRVAQQPITEQPAMTPGSEHAQGLNRQSNGVNHMPGTAPLPKPGAAPAPVKLAPPVRRAYNPMAPPPARVAPQQARPHPAAAAVSPSAGLPDILQQLMPRAGA</sequence>
<feature type="domain" description="J" evidence="2">
    <location>
        <begin position="7"/>
        <end position="76"/>
    </location>
</feature>
<dbReference type="Proteomes" id="UP001314263">
    <property type="component" value="Unassembled WGS sequence"/>
</dbReference>
<feature type="compositionally biased region" description="Low complexity" evidence="1">
    <location>
        <begin position="437"/>
        <end position="453"/>
    </location>
</feature>
<evidence type="ECO:0000313" key="3">
    <source>
        <dbReference type="EMBL" id="CAK0786869.1"/>
    </source>
</evidence>
<name>A0AAV1IHR8_9CHLO</name>
<dbReference type="Pfam" id="PF00226">
    <property type="entry name" value="DnaJ"/>
    <property type="match status" value="1"/>
</dbReference>
<dbReference type="InterPro" id="IPR013783">
    <property type="entry name" value="Ig-like_fold"/>
</dbReference>
<feature type="region of interest" description="Disordered" evidence="1">
    <location>
        <begin position="627"/>
        <end position="786"/>
    </location>
</feature>
<evidence type="ECO:0000256" key="1">
    <source>
        <dbReference type="SAM" id="MobiDB-lite"/>
    </source>
</evidence>
<accession>A0AAV1IHR8</accession>
<feature type="compositionally biased region" description="Polar residues" evidence="1">
    <location>
        <begin position="664"/>
        <end position="673"/>
    </location>
</feature>
<dbReference type="CDD" id="cd06257">
    <property type="entry name" value="DnaJ"/>
    <property type="match status" value="1"/>
</dbReference>
<feature type="compositionally biased region" description="Basic and acidic residues" evidence="1">
    <location>
        <begin position="346"/>
        <end position="358"/>
    </location>
</feature>